<evidence type="ECO:0000256" key="3">
    <source>
        <dbReference type="ARBA" id="ARBA00043806"/>
    </source>
</evidence>
<evidence type="ECO:0000256" key="2">
    <source>
        <dbReference type="ARBA" id="ARBA00023235"/>
    </source>
</evidence>
<comment type="catalytic activity">
    <reaction evidence="3">
        <text>7,8-dihydroneopterin 3'-triphosphate = 7,8-dihydromonapterin 3'-triphosphate</text>
        <dbReference type="Rhea" id="RHEA:28346"/>
        <dbReference type="ChEBI" id="CHEBI:58462"/>
        <dbReference type="ChEBI" id="CHEBI:61186"/>
        <dbReference type="EC" id="5.1.99.7"/>
    </reaction>
</comment>
<evidence type="ECO:0000259" key="7">
    <source>
        <dbReference type="SMART" id="SM00905"/>
    </source>
</evidence>
<protein>
    <recommendedName>
        <fullName evidence="5">Dihydroneopterin triphosphate 2'-epimerase</fullName>
        <ecNumber evidence="4">5.1.99.7</ecNumber>
    </recommendedName>
    <alternativeName>
        <fullName evidence="6">D-erythro-7,8-dihydroneopterin triphosphate epimerase</fullName>
    </alternativeName>
</protein>
<sequence>MATPGYELQPATIRIKNLRLRTFIGIKEEEIRNRQDVIINAWIRYDASQAASSDEMSNALNYRTITKAVISLVEENRFHLLEKLCQDVLELVMNHGAVKEASVEIDKPHALRFADSVSMELHAKRGD</sequence>
<dbReference type="NCBIfam" id="NF008418">
    <property type="entry name" value="PRK11245.1"/>
    <property type="match status" value="1"/>
</dbReference>
<dbReference type="InterPro" id="IPR006157">
    <property type="entry name" value="FolB_dom"/>
</dbReference>
<accession>A0ABV5Z6H6</accession>
<proteinExistence type="inferred from homology"/>
<dbReference type="CDD" id="cd00534">
    <property type="entry name" value="DHNA_DHNTPE"/>
    <property type="match status" value="1"/>
</dbReference>
<feature type="domain" description="Dihydroneopterin aldolase/epimerase" evidence="7">
    <location>
        <begin position="13"/>
        <end position="123"/>
    </location>
</feature>
<organism evidence="8 9">
    <name type="scientific">Balneatrix alpica</name>
    <dbReference type="NCBI Taxonomy" id="75684"/>
    <lineage>
        <taxon>Bacteria</taxon>
        <taxon>Pseudomonadati</taxon>
        <taxon>Pseudomonadota</taxon>
        <taxon>Gammaproteobacteria</taxon>
        <taxon>Oceanospirillales</taxon>
        <taxon>Balneatrichaceae</taxon>
        <taxon>Balneatrix</taxon>
    </lineage>
</organism>
<evidence type="ECO:0000256" key="5">
    <source>
        <dbReference type="ARBA" id="ARBA00044197"/>
    </source>
</evidence>
<dbReference type="PANTHER" id="PTHR42844">
    <property type="entry name" value="DIHYDRONEOPTERIN ALDOLASE 1-RELATED"/>
    <property type="match status" value="1"/>
</dbReference>
<comment type="caution">
    <text evidence="8">The sequence shown here is derived from an EMBL/GenBank/DDBJ whole genome shotgun (WGS) entry which is preliminary data.</text>
</comment>
<keyword evidence="9" id="KW-1185">Reference proteome</keyword>
<evidence type="ECO:0000313" key="9">
    <source>
        <dbReference type="Proteomes" id="UP001589628"/>
    </source>
</evidence>
<dbReference type="InterPro" id="IPR043133">
    <property type="entry name" value="GTP-CH-I_C/QueF"/>
</dbReference>
<reference evidence="8 9" key="1">
    <citation type="submission" date="2024-09" db="EMBL/GenBank/DDBJ databases">
        <authorList>
            <person name="Sun Q."/>
            <person name="Mori K."/>
        </authorList>
    </citation>
    <scope>NUCLEOTIDE SEQUENCE [LARGE SCALE GENOMIC DNA]</scope>
    <source>
        <strain evidence="8 9">ATCC 51285</strain>
    </source>
</reference>
<dbReference type="SUPFAM" id="SSF55620">
    <property type="entry name" value="Tetrahydrobiopterin biosynthesis enzymes-like"/>
    <property type="match status" value="1"/>
</dbReference>
<dbReference type="SMART" id="SM00905">
    <property type="entry name" value="FolB"/>
    <property type="match status" value="1"/>
</dbReference>
<evidence type="ECO:0000256" key="1">
    <source>
        <dbReference type="ARBA" id="ARBA00005708"/>
    </source>
</evidence>
<dbReference type="GO" id="GO:0008719">
    <property type="term" value="F:dihydroneopterin triphosphate 2'-epimerase activity"/>
    <property type="evidence" value="ECO:0007669"/>
    <property type="project" value="UniProtKB-EC"/>
</dbReference>
<dbReference type="InterPro" id="IPR006156">
    <property type="entry name" value="Dihydroneopterin_aldolase"/>
</dbReference>
<evidence type="ECO:0000256" key="6">
    <source>
        <dbReference type="ARBA" id="ARBA00044306"/>
    </source>
</evidence>
<dbReference type="RefSeq" id="WP_027313488.1">
    <property type="nucleotide sequence ID" value="NZ_JBHLZN010000001.1"/>
</dbReference>
<dbReference type="Gene3D" id="3.30.1130.10">
    <property type="match status" value="1"/>
</dbReference>
<evidence type="ECO:0000313" key="8">
    <source>
        <dbReference type="EMBL" id="MFB9884872.1"/>
    </source>
</evidence>
<dbReference type="Proteomes" id="UP001589628">
    <property type="component" value="Unassembled WGS sequence"/>
</dbReference>
<dbReference type="EC" id="5.1.99.7" evidence="4"/>
<name>A0ABV5Z6H6_9GAMM</name>
<dbReference type="Pfam" id="PF02152">
    <property type="entry name" value="FolB"/>
    <property type="match status" value="1"/>
</dbReference>
<dbReference type="EMBL" id="JBHLZN010000001">
    <property type="protein sequence ID" value="MFB9884872.1"/>
    <property type="molecule type" value="Genomic_DNA"/>
</dbReference>
<dbReference type="PANTHER" id="PTHR42844:SF10">
    <property type="entry name" value="DIHYDRONEOPTERIN TRIPHOSPHATE 2'-EPIMERASE"/>
    <property type="match status" value="1"/>
</dbReference>
<keyword evidence="2 8" id="KW-0413">Isomerase</keyword>
<dbReference type="NCBIfam" id="TIGR00526">
    <property type="entry name" value="folB_dom"/>
    <property type="match status" value="1"/>
</dbReference>
<evidence type="ECO:0000256" key="4">
    <source>
        <dbReference type="ARBA" id="ARBA00044039"/>
    </source>
</evidence>
<gene>
    <name evidence="8" type="primary">folX</name>
    <name evidence="8" type="ORF">ACFFLH_00390</name>
</gene>
<comment type="similarity">
    <text evidence="1">Belongs to the DHNA family.</text>
</comment>